<evidence type="ECO:0000313" key="2">
    <source>
        <dbReference type="Proteomes" id="UP001589870"/>
    </source>
</evidence>
<gene>
    <name evidence="1" type="ORF">ACFHYQ_08225</name>
</gene>
<accession>A0ABV6U1E4</accession>
<dbReference type="Proteomes" id="UP001589870">
    <property type="component" value="Unassembled WGS sequence"/>
</dbReference>
<keyword evidence="2" id="KW-1185">Reference proteome</keyword>
<evidence type="ECO:0008006" key="3">
    <source>
        <dbReference type="Google" id="ProtNLM"/>
    </source>
</evidence>
<dbReference type="EMBL" id="JBHMQT010000012">
    <property type="protein sequence ID" value="MFC0862280.1"/>
    <property type="molecule type" value="Genomic_DNA"/>
</dbReference>
<sequence>MKFRRAAAFDRDFTRLPTEHQRLFLKALREHVLPAIGAGAFTGDPPWPARLRVHRLSDTAIYSITWHFSSPDGRATFHLGQNEEGEPMLVWRRIGDHSIYDRP</sequence>
<reference evidence="1 2" key="1">
    <citation type="submission" date="2024-09" db="EMBL/GenBank/DDBJ databases">
        <authorList>
            <person name="Sun Q."/>
            <person name="Mori K."/>
        </authorList>
    </citation>
    <scope>NUCLEOTIDE SEQUENCE [LARGE SCALE GENOMIC DNA]</scope>
    <source>
        <strain evidence="1 2">TBRC 1851</strain>
    </source>
</reference>
<name>A0ABV6U1E4_9ACTN</name>
<comment type="caution">
    <text evidence="1">The sequence shown here is derived from an EMBL/GenBank/DDBJ whole genome shotgun (WGS) entry which is preliminary data.</text>
</comment>
<organism evidence="1 2">
    <name type="scientific">Sphaerimonospora cavernae</name>
    <dbReference type="NCBI Taxonomy" id="1740611"/>
    <lineage>
        <taxon>Bacteria</taxon>
        <taxon>Bacillati</taxon>
        <taxon>Actinomycetota</taxon>
        <taxon>Actinomycetes</taxon>
        <taxon>Streptosporangiales</taxon>
        <taxon>Streptosporangiaceae</taxon>
        <taxon>Sphaerimonospora</taxon>
    </lineage>
</organism>
<protein>
    <recommendedName>
        <fullName evidence="3">Type II toxin-antitoxin system RelE/ParE family toxin</fullName>
    </recommendedName>
</protein>
<proteinExistence type="predicted"/>
<evidence type="ECO:0000313" key="1">
    <source>
        <dbReference type="EMBL" id="MFC0862280.1"/>
    </source>
</evidence>
<dbReference type="RefSeq" id="WP_394300494.1">
    <property type="nucleotide sequence ID" value="NZ_JBHMQT010000012.1"/>
</dbReference>